<dbReference type="OrthoDB" id="21449at2759"/>
<dbReference type="GO" id="GO:0035267">
    <property type="term" value="C:NuA4 histone acetyltransferase complex"/>
    <property type="evidence" value="ECO:0007669"/>
    <property type="project" value="TreeGrafter"/>
</dbReference>
<proteinExistence type="predicted"/>
<gene>
    <name evidence="2" type="ORF">PDIGIT_LOCUS1420</name>
</gene>
<evidence type="ECO:0000256" key="1">
    <source>
        <dbReference type="SAM" id="MobiDB-lite"/>
    </source>
</evidence>
<evidence type="ECO:0000313" key="2">
    <source>
        <dbReference type="EMBL" id="CAI6262890.1"/>
    </source>
</evidence>
<keyword evidence="3" id="KW-1185">Reference proteome</keyword>
<feature type="compositionally biased region" description="Polar residues" evidence="1">
    <location>
        <begin position="238"/>
        <end position="269"/>
    </location>
</feature>
<evidence type="ECO:0000313" key="3">
    <source>
        <dbReference type="Proteomes" id="UP001152607"/>
    </source>
</evidence>
<feature type="region of interest" description="Disordered" evidence="1">
    <location>
        <begin position="165"/>
        <end position="269"/>
    </location>
</feature>
<dbReference type="Proteomes" id="UP001152607">
    <property type="component" value="Unassembled WGS sequence"/>
</dbReference>
<comment type="caution">
    <text evidence="2">The sequence shown here is derived from an EMBL/GenBank/DDBJ whole genome shotgun (WGS) entry which is preliminary data.</text>
</comment>
<dbReference type="PANTHER" id="PTHR15398">
    <property type="entry name" value="BROMODOMAIN-CONTAINING PROTEIN 8"/>
    <property type="match status" value="1"/>
</dbReference>
<name>A0A9W4U3L0_9PLEO</name>
<organism evidence="2 3">
    <name type="scientific">Periconia digitata</name>
    <dbReference type="NCBI Taxonomy" id="1303443"/>
    <lineage>
        <taxon>Eukaryota</taxon>
        <taxon>Fungi</taxon>
        <taxon>Dikarya</taxon>
        <taxon>Ascomycota</taxon>
        <taxon>Pezizomycotina</taxon>
        <taxon>Dothideomycetes</taxon>
        <taxon>Pleosporomycetidae</taxon>
        <taxon>Pleosporales</taxon>
        <taxon>Massarineae</taxon>
        <taxon>Periconiaceae</taxon>
        <taxon>Periconia</taxon>
    </lineage>
</organism>
<sequence>MTTSSTTAYTHLESLLLFQSLRDHGLDPQVFSSISELLKTNPHITQNPTFQSGRLSPDALRNCYLHILKEEIKTEQPLPADESPNLSGKSSRKRKAPSPALSTFQESIQYQHLIPKLVGKLYARYRSAIVEEIKRDEDDYEKLQLEVQGIQRGLYDEQLTKTANVNSKPKSTSHSPDIAKNQQLPSQQDKAPQRASLPSPVSVSAPVAPPPIHVQTDGPSQQQQPPSKPSTLLPAPSGPSQPDQNSKAAQTKPRASTWQAPDIHSTTTS</sequence>
<dbReference type="EMBL" id="CAOQHR010000001">
    <property type="protein sequence ID" value="CAI6262890.1"/>
    <property type="molecule type" value="Genomic_DNA"/>
</dbReference>
<accession>A0A9W4U3L0</accession>
<feature type="region of interest" description="Disordered" evidence="1">
    <location>
        <begin position="75"/>
        <end position="100"/>
    </location>
</feature>
<feature type="compositionally biased region" description="Low complexity" evidence="1">
    <location>
        <begin position="195"/>
        <end position="206"/>
    </location>
</feature>
<dbReference type="AlphaFoldDB" id="A0A9W4U3L0"/>
<feature type="compositionally biased region" description="Polar residues" evidence="1">
    <location>
        <begin position="165"/>
        <end position="190"/>
    </location>
</feature>
<dbReference type="PANTHER" id="PTHR15398:SF4">
    <property type="entry name" value="BROMODOMAIN-CONTAINING PROTEIN 8 ISOFORM X1"/>
    <property type="match status" value="1"/>
</dbReference>
<protein>
    <submittedName>
        <fullName evidence="2">Uncharacterized protein</fullName>
    </submittedName>
</protein>
<reference evidence="2" key="1">
    <citation type="submission" date="2023-01" db="EMBL/GenBank/DDBJ databases">
        <authorList>
            <person name="Van Ghelder C."/>
            <person name="Rancurel C."/>
        </authorList>
    </citation>
    <scope>NUCLEOTIDE SEQUENCE</scope>
    <source>
        <strain evidence="2">CNCM I-4278</strain>
    </source>
</reference>